<evidence type="ECO:0000313" key="2">
    <source>
        <dbReference type="Proteomes" id="UP000005239"/>
    </source>
</evidence>
<dbReference type="Proteomes" id="UP000005239">
    <property type="component" value="Unassembled WGS sequence"/>
</dbReference>
<dbReference type="EnsemblMetazoa" id="PPA04409.1">
    <property type="protein sequence ID" value="PPA04409.1"/>
    <property type="gene ID" value="WBGene00093963"/>
</dbReference>
<dbReference type="AlphaFoldDB" id="A0A2A6D1T7"/>
<accession>A0A8R1U498</accession>
<reference evidence="2" key="1">
    <citation type="journal article" date="2008" name="Nat. Genet.">
        <title>The Pristionchus pacificus genome provides a unique perspective on nematode lifestyle and parasitism.</title>
        <authorList>
            <person name="Dieterich C."/>
            <person name="Clifton S.W."/>
            <person name="Schuster L.N."/>
            <person name="Chinwalla A."/>
            <person name="Delehaunty K."/>
            <person name="Dinkelacker I."/>
            <person name="Fulton L."/>
            <person name="Fulton R."/>
            <person name="Godfrey J."/>
            <person name="Minx P."/>
            <person name="Mitreva M."/>
            <person name="Roeseler W."/>
            <person name="Tian H."/>
            <person name="Witte H."/>
            <person name="Yang S.P."/>
            <person name="Wilson R.K."/>
            <person name="Sommer R.J."/>
        </authorList>
    </citation>
    <scope>NUCLEOTIDE SEQUENCE [LARGE SCALE GENOMIC DNA]</scope>
    <source>
        <strain evidence="2">PS312</strain>
    </source>
</reference>
<proteinExistence type="predicted"/>
<name>A0A2A6D1T7_PRIPA</name>
<gene>
    <name evidence="1" type="primary">WBGene00093963</name>
</gene>
<keyword evidence="2" id="KW-1185">Reference proteome</keyword>
<sequence length="375" mass="42318">MDVICSNGILSFGYLDEYFPFFYMEKGQHRGLSLQIWRIVAKRFSCRRSGLGISLQETENNASMTQLSLFEAASNNTEEGWTPYEFFFVFSPPILVLIIISTIVIQLANKSNTRLKSTPGLCFRYLVLVKLSILFSAAILNLFILHAAVFKGNTIVAAKPALLHWDDIVADLWSGSKHLLESAANLDDSEYGQLMGSNRPIRSGSTVNAMTELCKRRTSTIAALYDTQVLYITDIGSMPKDCQIHRIPPHGNSTLINENFLPSTFVYLIPRKNPAKIVEKINEIILKLFTFEKVMISDFWMHKELRRPSSLQKETPQKQEISSVVDPLSLTSLAGIFLAYIAGLLVSFLILIVEITTIRSPHFERAHMCIIPYLD</sequence>
<accession>A0A2A6D1T7</accession>
<protein>
    <submittedName>
        <fullName evidence="1">Uncharacterized protein</fullName>
    </submittedName>
</protein>
<reference evidence="1" key="2">
    <citation type="submission" date="2022-06" db="UniProtKB">
        <authorList>
            <consortium name="EnsemblMetazoa"/>
        </authorList>
    </citation>
    <scope>IDENTIFICATION</scope>
    <source>
        <strain evidence="1">PS312</strain>
    </source>
</reference>
<organism evidence="1 2">
    <name type="scientific">Pristionchus pacificus</name>
    <name type="common">Parasitic nematode worm</name>
    <dbReference type="NCBI Taxonomy" id="54126"/>
    <lineage>
        <taxon>Eukaryota</taxon>
        <taxon>Metazoa</taxon>
        <taxon>Ecdysozoa</taxon>
        <taxon>Nematoda</taxon>
        <taxon>Chromadorea</taxon>
        <taxon>Rhabditida</taxon>
        <taxon>Rhabditina</taxon>
        <taxon>Diplogasteromorpha</taxon>
        <taxon>Diplogasteroidea</taxon>
        <taxon>Neodiplogasteridae</taxon>
        <taxon>Pristionchus</taxon>
    </lineage>
</organism>
<evidence type="ECO:0000313" key="1">
    <source>
        <dbReference type="EnsemblMetazoa" id="PPA04409.1"/>
    </source>
</evidence>